<accession>A0A512BYG2</accession>
<evidence type="ECO:0000256" key="1">
    <source>
        <dbReference type="SAM" id="MobiDB-lite"/>
    </source>
</evidence>
<sequence length="144" mass="16425">MALRWQPTIPDDNNPEDVVGSLHLHAFARVYRILSGRDQGRFRWYLNDVPASAGVQLQGVEDTQKQAQHAANLYFQQWLKRAGLREAVVKPKNQRPLPFRLVPVPKRQKRVREAVDHQESSRHVQPSTPPSDMVAGKSTEVCEP</sequence>
<protein>
    <submittedName>
        <fullName evidence="2">Uncharacterized protein</fullName>
    </submittedName>
</protein>
<comment type="caution">
    <text evidence="2">The sequence shown here is derived from an EMBL/GenBank/DDBJ whole genome shotgun (WGS) entry which is preliminary data.</text>
</comment>
<organism evidence="2 3">
    <name type="scientific">Microvirga aerophila</name>
    <dbReference type="NCBI Taxonomy" id="670291"/>
    <lineage>
        <taxon>Bacteria</taxon>
        <taxon>Pseudomonadati</taxon>
        <taxon>Pseudomonadota</taxon>
        <taxon>Alphaproteobacteria</taxon>
        <taxon>Hyphomicrobiales</taxon>
        <taxon>Methylobacteriaceae</taxon>
        <taxon>Microvirga</taxon>
    </lineage>
</organism>
<dbReference type="RefSeq" id="WP_147022174.1">
    <property type="nucleotide sequence ID" value="NZ_BJYU01000084.1"/>
</dbReference>
<dbReference type="EMBL" id="BJYU01000084">
    <property type="protein sequence ID" value="GEO17002.1"/>
    <property type="molecule type" value="Genomic_DNA"/>
</dbReference>
<evidence type="ECO:0000313" key="2">
    <source>
        <dbReference type="EMBL" id="GEO17002.1"/>
    </source>
</evidence>
<proteinExistence type="predicted"/>
<evidence type="ECO:0000313" key="3">
    <source>
        <dbReference type="Proteomes" id="UP000321085"/>
    </source>
</evidence>
<dbReference type="AlphaFoldDB" id="A0A512BYG2"/>
<gene>
    <name evidence="2" type="ORF">MAE02_46980</name>
</gene>
<keyword evidence="3" id="KW-1185">Reference proteome</keyword>
<feature type="region of interest" description="Disordered" evidence="1">
    <location>
        <begin position="108"/>
        <end position="144"/>
    </location>
</feature>
<feature type="compositionally biased region" description="Basic and acidic residues" evidence="1">
    <location>
        <begin position="111"/>
        <end position="122"/>
    </location>
</feature>
<name>A0A512BYG2_9HYPH</name>
<dbReference type="Proteomes" id="UP000321085">
    <property type="component" value="Unassembled WGS sequence"/>
</dbReference>
<reference evidence="2 3" key="1">
    <citation type="submission" date="2019-07" db="EMBL/GenBank/DDBJ databases">
        <title>Whole genome shotgun sequence of Microvirga aerophila NBRC 106136.</title>
        <authorList>
            <person name="Hosoyama A."/>
            <person name="Uohara A."/>
            <person name="Ohji S."/>
            <person name="Ichikawa N."/>
        </authorList>
    </citation>
    <scope>NUCLEOTIDE SEQUENCE [LARGE SCALE GENOMIC DNA]</scope>
    <source>
        <strain evidence="2 3">NBRC 106136</strain>
    </source>
</reference>